<dbReference type="Proteomes" id="UP000001812">
    <property type="component" value="Chromosome II"/>
</dbReference>
<organism evidence="1">
    <name type="scientific">Burkholderia pseudomallei 1710a</name>
    <dbReference type="NCBI Taxonomy" id="320371"/>
    <lineage>
        <taxon>Bacteria</taxon>
        <taxon>Pseudomonadati</taxon>
        <taxon>Pseudomonadota</taxon>
        <taxon>Betaproteobacteria</taxon>
        <taxon>Burkholderiales</taxon>
        <taxon>Burkholderiaceae</taxon>
        <taxon>Burkholderia</taxon>
        <taxon>pseudomallei group</taxon>
    </lineage>
</organism>
<sequence length="38" mass="4145">MALRRPRGDALDARVAWPVGALEQFNVGDDAPHDRVTA</sequence>
<gene>
    <name evidence="1" type="ORF">BURPS1710A_A2531</name>
</gene>
<accession>A0A0E1VZC2</accession>
<proteinExistence type="predicted"/>
<dbReference type="EMBL" id="CM000833">
    <property type="protein sequence ID" value="EET05514.1"/>
    <property type="molecule type" value="Genomic_DNA"/>
</dbReference>
<evidence type="ECO:0000313" key="1">
    <source>
        <dbReference type="EMBL" id="EET05514.1"/>
    </source>
</evidence>
<protein>
    <submittedName>
        <fullName evidence="1">Uncharacterized protein</fullName>
    </submittedName>
</protein>
<dbReference type="AlphaFoldDB" id="A0A0E1VZC2"/>
<reference evidence="1" key="1">
    <citation type="submission" date="2009-05" db="EMBL/GenBank/DDBJ databases">
        <authorList>
            <person name="Harkins D.M."/>
            <person name="DeShazer D."/>
            <person name="Woods D.E."/>
            <person name="Brinkac L.M."/>
            <person name="Brown K.A."/>
            <person name="Hung G.C."/>
            <person name="Tuanyok A."/>
            <person name="Zhang B."/>
            <person name="Nierman W.C."/>
        </authorList>
    </citation>
    <scope>NUCLEOTIDE SEQUENCE [LARGE SCALE GENOMIC DNA]</scope>
    <source>
        <strain evidence="1">1710a</strain>
    </source>
</reference>
<name>A0A0E1VZC2_BURPE</name>
<dbReference type="HOGENOM" id="CLU_3325594_0_0_4"/>